<dbReference type="InterPro" id="IPR023430">
    <property type="entry name" value="Pept_HybD-like_dom_sf"/>
</dbReference>
<dbReference type="Proteomes" id="UP001175097">
    <property type="component" value="Unassembled WGS sequence"/>
</dbReference>
<evidence type="ECO:0000313" key="2">
    <source>
        <dbReference type="Proteomes" id="UP001175097"/>
    </source>
</evidence>
<keyword evidence="1" id="KW-0645">Protease</keyword>
<keyword evidence="2" id="KW-1185">Reference proteome</keyword>
<gene>
    <name evidence="1" type="primary">yyaC</name>
    <name evidence="1" type="ORF">P5G49_16970</name>
</gene>
<dbReference type="EMBL" id="JAROCC010000020">
    <property type="protein sequence ID" value="MDN4609157.1"/>
    <property type="molecule type" value="Genomic_DNA"/>
</dbReference>
<dbReference type="Pfam" id="PF06866">
    <property type="entry name" value="DUF1256"/>
    <property type="match status" value="1"/>
</dbReference>
<reference evidence="1" key="1">
    <citation type="submission" date="2023-03" db="EMBL/GenBank/DDBJ databases">
        <title>MT1 and MT2 Draft Genomes of Novel Species.</title>
        <authorList>
            <person name="Venkateswaran K."/>
        </authorList>
    </citation>
    <scope>NUCLEOTIDE SEQUENCE</scope>
    <source>
        <strain evidence="1">F6_3S_P_2</strain>
    </source>
</reference>
<dbReference type="RefSeq" id="WP_301245765.1">
    <property type="nucleotide sequence ID" value="NZ_JAROCC010000020.1"/>
</dbReference>
<name>A0ABT8JWB7_9BACL</name>
<organism evidence="1 2">
    <name type="scientific">Sporosarcina highlanderae</name>
    <dbReference type="NCBI Taxonomy" id="3035916"/>
    <lineage>
        <taxon>Bacteria</taxon>
        <taxon>Bacillati</taxon>
        <taxon>Bacillota</taxon>
        <taxon>Bacilli</taxon>
        <taxon>Bacillales</taxon>
        <taxon>Caryophanaceae</taxon>
        <taxon>Sporosarcina</taxon>
    </lineage>
</organism>
<dbReference type="GO" id="GO:0006508">
    <property type="term" value="P:proteolysis"/>
    <property type="evidence" value="ECO:0007669"/>
    <property type="project" value="UniProtKB-KW"/>
</dbReference>
<protein>
    <submittedName>
        <fullName evidence="1">Spore protease YyaC</fullName>
    </submittedName>
</protein>
<evidence type="ECO:0000313" key="1">
    <source>
        <dbReference type="EMBL" id="MDN4609157.1"/>
    </source>
</evidence>
<dbReference type="InterPro" id="IPR009665">
    <property type="entry name" value="YyaC"/>
</dbReference>
<dbReference type="NCBIfam" id="TIGR02841">
    <property type="entry name" value="spore_YyaC"/>
    <property type="match status" value="1"/>
</dbReference>
<sequence length="174" mass="19028">MREIEINRKTLESLIPINKKVLFACIGTDRSTGDSLGPLVGTMLYKKGYTVIGTLHNPLHALNLHETIERIEREYPNHLVVAVDACLGKSERVGKITVTSEPIKPGSAVGKELPLIGDIGIKGIINVKGFMEHAVLQSTRLSKVMDMAEEIAQICDVAMKNRTNGKNALLEQDA</sequence>
<keyword evidence="1" id="KW-0378">Hydrolase</keyword>
<proteinExistence type="predicted"/>
<accession>A0ABT8JWB7</accession>
<comment type="caution">
    <text evidence="1">The sequence shown here is derived from an EMBL/GenBank/DDBJ whole genome shotgun (WGS) entry which is preliminary data.</text>
</comment>
<dbReference type="GO" id="GO:0008233">
    <property type="term" value="F:peptidase activity"/>
    <property type="evidence" value="ECO:0007669"/>
    <property type="project" value="UniProtKB-KW"/>
</dbReference>
<dbReference type="SUPFAM" id="SSF53163">
    <property type="entry name" value="HybD-like"/>
    <property type="match status" value="1"/>
</dbReference>